<evidence type="ECO:0000313" key="1">
    <source>
        <dbReference type="EMBL" id="KKK49158.1"/>
    </source>
</evidence>
<organism evidence="1">
    <name type="scientific">marine sediment metagenome</name>
    <dbReference type="NCBI Taxonomy" id="412755"/>
    <lineage>
        <taxon>unclassified sequences</taxon>
        <taxon>metagenomes</taxon>
        <taxon>ecological metagenomes</taxon>
    </lineage>
</organism>
<name>A0A0F8VXR8_9ZZZZ</name>
<feature type="non-terminal residue" evidence="1">
    <location>
        <position position="1"/>
    </location>
</feature>
<gene>
    <name evidence="1" type="ORF">LCGC14_3137880</name>
</gene>
<reference evidence="1" key="1">
    <citation type="journal article" date="2015" name="Nature">
        <title>Complex archaea that bridge the gap between prokaryotes and eukaryotes.</title>
        <authorList>
            <person name="Spang A."/>
            <person name="Saw J.H."/>
            <person name="Jorgensen S.L."/>
            <person name="Zaremba-Niedzwiedzka K."/>
            <person name="Martijn J."/>
            <person name="Lind A.E."/>
            <person name="van Eijk R."/>
            <person name="Schleper C."/>
            <person name="Guy L."/>
            <person name="Ettema T.J."/>
        </authorList>
    </citation>
    <scope>NUCLEOTIDE SEQUENCE</scope>
</reference>
<comment type="caution">
    <text evidence="1">The sequence shown here is derived from an EMBL/GenBank/DDBJ whole genome shotgun (WGS) entry which is preliminary data.</text>
</comment>
<protein>
    <submittedName>
        <fullName evidence="1">Uncharacterized protein</fullName>
    </submittedName>
</protein>
<proteinExistence type="predicted"/>
<dbReference type="AlphaFoldDB" id="A0A0F8VXR8"/>
<dbReference type="EMBL" id="LAZR01068695">
    <property type="protein sequence ID" value="KKK49158.1"/>
    <property type="molecule type" value="Genomic_DNA"/>
</dbReference>
<sequence>KVALARHAIRDVLPEVGDQATGAALGAVFQSMLDSFDFFEGMLAIIDDQKAWEALEGMWKETRQRRGLPPERPRDVTEED</sequence>
<accession>A0A0F8VXR8</accession>